<evidence type="ECO:0000313" key="1">
    <source>
        <dbReference type="EMBL" id="MCM3712531.1"/>
    </source>
</evidence>
<dbReference type="RefSeq" id="WP_251221410.1">
    <property type="nucleotide sequence ID" value="NZ_JAMBOL010000001.1"/>
</dbReference>
<reference evidence="1" key="1">
    <citation type="submission" date="2022-05" db="EMBL/GenBank/DDBJ databases">
        <title>Comparative Genomics of Spacecraft Associated Microbes.</title>
        <authorList>
            <person name="Tran M.T."/>
            <person name="Wright A."/>
            <person name="Seuylemezian A."/>
            <person name="Eisen J."/>
            <person name="Coil D."/>
        </authorList>
    </citation>
    <scope>NUCLEOTIDE SEQUENCE</scope>
    <source>
        <strain evidence="1">214.1.1</strain>
    </source>
</reference>
<evidence type="ECO:0000313" key="2">
    <source>
        <dbReference type="Proteomes" id="UP001139179"/>
    </source>
</evidence>
<accession>A0A9X2DL97</accession>
<comment type="caution">
    <text evidence="1">The sequence shown here is derived from an EMBL/GenBank/DDBJ whole genome shotgun (WGS) entry which is preliminary data.</text>
</comment>
<protein>
    <submittedName>
        <fullName evidence="1">Uncharacterized protein</fullName>
    </submittedName>
</protein>
<keyword evidence="2" id="KW-1185">Reference proteome</keyword>
<proteinExistence type="predicted"/>
<gene>
    <name evidence="1" type="ORF">M3202_00420</name>
</gene>
<organism evidence="1 2">
    <name type="scientific">Halalkalibacter oceani</name>
    <dbReference type="NCBI Taxonomy" id="1653776"/>
    <lineage>
        <taxon>Bacteria</taxon>
        <taxon>Bacillati</taxon>
        <taxon>Bacillota</taxon>
        <taxon>Bacilli</taxon>
        <taxon>Bacillales</taxon>
        <taxon>Bacillaceae</taxon>
        <taxon>Halalkalibacter</taxon>
    </lineage>
</organism>
<dbReference type="EMBL" id="JAMBOL010000001">
    <property type="protein sequence ID" value="MCM3712531.1"/>
    <property type="molecule type" value="Genomic_DNA"/>
</dbReference>
<dbReference type="Proteomes" id="UP001139179">
    <property type="component" value="Unassembled WGS sequence"/>
</dbReference>
<sequence>MGQMKMKKLLWGLVIVVSVLFIGNQESFTPFHKAISFNEVEKEEANQDVASFIQTVQEKNGAHLYFDRQNAIYVYLNEAAVEVGVQPVSYTDFSVEEDGDTLNVLYRTEGAALDSDKPVKFQRLYKIQLNKAYENVIGFRNGEEEPFAVVSGN</sequence>
<name>A0A9X2DL97_9BACI</name>
<dbReference type="AlphaFoldDB" id="A0A9X2DL97"/>